<sequence length="213" mass="23041">MKSDKDRRLHPLQQHVGCPDGTQCTGLDSVDGSTIAWHTSFSWNGGSPTQVKSFPNAALHFKNVQLANVESIPSTFEYEFEYNGKVVANVAYDLFTTSKRGGDAEYEIMIWLAAHGGAGPISSTGSAILNTTIADIDFSVYHGKNGNMTVYAYVAAKPTTSFSADLKQFIDELPAKHTISPKQYLTHVQAGTEPFRGNATLTVSKYSAPVNTA</sequence>
<organism evidence="3 4">
    <name type="scientific">Phytophthora lilii</name>
    <dbReference type="NCBI Taxonomy" id="2077276"/>
    <lineage>
        <taxon>Eukaryota</taxon>
        <taxon>Sar</taxon>
        <taxon>Stramenopiles</taxon>
        <taxon>Oomycota</taxon>
        <taxon>Peronosporomycetes</taxon>
        <taxon>Peronosporales</taxon>
        <taxon>Peronosporaceae</taxon>
        <taxon>Phytophthora</taxon>
    </lineage>
</organism>
<evidence type="ECO:0000313" key="3">
    <source>
        <dbReference type="EMBL" id="GMF13745.1"/>
    </source>
</evidence>
<dbReference type="PANTHER" id="PTHR34002:SF9">
    <property type="entry name" value="XYLOGLUCAN-SPECIFIC ENDO-BETA-1,4-GLUCANASE A"/>
    <property type="match status" value="1"/>
</dbReference>
<dbReference type="GO" id="GO:0000272">
    <property type="term" value="P:polysaccharide catabolic process"/>
    <property type="evidence" value="ECO:0007669"/>
    <property type="project" value="UniProtKB-KW"/>
</dbReference>
<reference evidence="3" key="1">
    <citation type="submission" date="2023-04" db="EMBL/GenBank/DDBJ databases">
        <title>Phytophthora lilii NBRC 32176.</title>
        <authorList>
            <person name="Ichikawa N."/>
            <person name="Sato H."/>
            <person name="Tonouchi N."/>
        </authorList>
    </citation>
    <scope>NUCLEOTIDE SEQUENCE</scope>
    <source>
        <strain evidence="3">NBRC 32176</strain>
    </source>
</reference>
<gene>
    <name evidence="3" type="ORF">Plil01_000418900</name>
</gene>
<evidence type="ECO:0000313" key="4">
    <source>
        <dbReference type="Proteomes" id="UP001165083"/>
    </source>
</evidence>
<protein>
    <submittedName>
        <fullName evidence="3">Unnamed protein product</fullName>
    </submittedName>
</protein>
<dbReference type="InterPro" id="IPR002594">
    <property type="entry name" value="GH12"/>
</dbReference>
<keyword evidence="2" id="KW-0378">Hydrolase</keyword>
<dbReference type="InterPro" id="IPR013319">
    <property type="entry name" value="GH11/12"/>
</dbReference>
<accession>A0A9W6WQN7</accession>
<dbReference type="Proteomes" id="UP001165083">
    <property type="component" value="Unassembled WGS sequence"/>
</dbReference>
<dbReference type="AlphaFoldDB" id="A0A9W6WQN7"/>
<dbReference type="OrthoDB" id="89349at2759"/>
<dbReference type="Pfam" id="PF01670">
    <property type="entry name" value="Glyco_hydro_12"/>
    <property type="match status" value="1"/>
</dbReference>
<dbReference type="InterPro" id="IPR013320">
    <property type="entry name" value="ConA-like_dom_sf"/>
</dbReference>
<comment type="caution">
    <text evidence="3">The sequence shown here is derived from an EMBL/GenBank/DDBJ whole genome shotgun (WGS) entry which is preliminary data.</text>
</comment>
<keyword evidence="4" id="KW-1185">Reference proteome</keyword>
<comment type="similarity">
    <text evidence="1 2">Belongs to the glycosyl hydrolase 12 (cellulase H) family.</text>
</comment>
<evidence type="ECO:0000256" key="2">
    <source>
        <dbReference type="RuleBase" id="RU361163"/>
    </source>
</evidence>
<evidence type="ECO:0000256" key="1">
    <source>
        <dbReference type="ARBA" id="ARBA00005519"/>
    </source>
</evidence>
<proteinExistence type="inferred from homology"/>
<dbReference type="EMBL" id="BSXW01000169">
    <property type="protein sequence ID" value="GMF13745.1"/>
    <property type="molecule type" value="Genomic_DNA"/>
</dbReference>
<dbReference type="GO" id="GO:0008810">
    <property type="term" value="F:cellulase activity"/>
    <property type="evidence" value="ECO:0007669"/>
    <property type="project" value="InterPro"/>
</dbReference>
<dbReference type="SUPFAM" id="SSF49899">
    <property type="entry name" value="Concanavalin A-like lectins/glucanases"/>
    <property type="match status" value="1"/>
</dbReference>
<dbReference type="Gene3D" id="2.60.120.180">
    <property type="match status" value="1"/>
</dbReference>
<keyword evidence="2" id="KW-0119">Carbohydrate metabolism</keyword>
<dbReference type="PANTHER" id="PTHR34002">
    <property type="entry name" value="BLR1656 PROTEIN"/>
    <property type="match status" value="1"/>
</dbReference>
<name>A0A9W6WQN7_9STRA</name>
<keyword evidence="2" id="KW-0624">Polysaccharide degradation</keyword>
<keyword evidence="2" id="KW-0326">Glycosidase</keyword>